<dbReference type="EMBL" id="JABTCG010000001">
    <property type="protein sequence ID" value="MBD0849927.1"/>
    <property type="molecule type" value="Genomic_DNA"/>
</dbReference>
<keyword evidence="1" id="KW-1133">Transmembrane helix</keyword>
<sequence>MGILRKITRIGKNRKFDYKPRFYDDKGKGNPFKIEPKFDKYRTTVNTPRGIKGKLNSAIDDIKREGDRNLKIRMTVIIAVLVLIFLYIIDFDISIFFNQ</sequence>
<keyword evidence="1" id="KW-0812">Transmembrane</keyword>
<reference evidence="2 3" key="1">
    <citation type="submission" date="2020-05" db="EMBL/GenBank/DDBJ databases">
        <title>The draft genome sequence of Maribacter arenosus CAU 1321.</title>
        <authorList>
            <person name="Mu L."/>
        </authorList>
    </citation>
    <scope>NUCLEOTIDE SEQUENCE [LARGE SCALE GENOMIC DNA]</scope>
    <source>
        <strain evidence="2 3">CAU 1321</strain>
    </source>
</reference>
<keyword evidence="1" id="KW-0472">Membrane</keyword>
<dbReference type="RefSeq" id="WP_188313024.1">
    <property type="nucleotide sequence ID" value="NZ_JABTCG010000001.1"/>
</dbReference>
<comment type="caution">
    <text evidence="2">The sequence shown here is derived from an EMBL/GenBank/DDBJ whole genome shotgun (WGS) entry which is preliminary data.</text>
</comment>
<evidence type="ECO:0000256" key="1">
    <source>
        <dbReference type="SAM" id="Phobius"/>
    </source>
</evidence>
<protein>
    <submittedName>
        <fullName evidence="2">Riboflavin synthase subunit beta</fullName>
    </submittedName>
</protein>
<proteinExistence type="predicted"/>
<name>A0ABR7VBL8_9FLAO</name>
<accession>A0ABR7VBL8</accession>
<dbReference type="Proteomes" id="UP000598350">
    <property type="component" value="Unassembled WGS sequence"/>
</dbReference>
<organism evidence="2 3">
    <name type="scientific">Maribacter arenosus</name>
    <dbReference type="NCBI Taxonomy" id="1854708"/>
    <lineage>
        <taxon>Bacteria</taxon>
        <taxon>Pseudomonadati</taxon>
        <taxon>Bacteroidota</taxon>
        <taxon>Flavobacteriia</taxon>
        <taxon>Flavobacteriales</taxon>
        <taxon>Flavobacteriaceae</taxon>
        <taxon>Maribacter</taxon>
    </lineage>
</organism>
<keyword evidence="3" id="KW-1185">Reference proteome</keyword>
<gene>
    <name evidence="2" type="ORF">HPE63_04530</name>
</gene>
<evidence type="ECO:0000313" key="2">
    <source>
        <dbReference type="EMBL" id="MBD0849927.1"/>
    </source>
</evidence>
<feature type="transmembrane region" description="Helical" evidence="1">
    <location>
        <begin position="72"/>
        <end position="89"/>
    </location>
</feature>
<evidence type="ECO:0000313" key="3">
    <source>
        <dbReference type="Proteomes" id="UP000598350"/>
    </source>
</evidence>